<name>A0ABW5YMU3_9FLAO</name>
<feature type="active site" description="Proton acceptor" evidence="4">
    <location>
        <position position="156"/>
    </location>
</feature>
<accession>A0ABW5YMU3</accession>
<gene>
    <name evidence="6" type="ORF">ACFS5J_10400</name>
</gene>
<feature type="short sequence motif" description="GXSXG" evidence="4">
    <location>
        <begin position="41"/>
        <end position="45"/>
    </location>
</feature>
<dbReference type="CDD" id="cd07205">
    <property type="entry name" value="Pat_PNPLA6_PNPLA7_NTE1_like"/>
    <property type="match status" value="1"/>
</dbReference>
<feature type="short sequence motif" description="GXGXXG" evidence="4">
    <location>
        <begin position="14"/>
        <end position="19"/>
    </location>
</feature>
<dbReference type="InterPro" id="IPR050301">
    <property type="entry name" value="NTE"/>
</dbReference>
<keyword evidence="3 4" id="KW-0443">Lipid metabolism</keyword>
<dbReference type="PROSITE" id="PS51635">
    <property type="entry name" value="PNPLA"/>
    <property type="match status" value="1"/>
</dbReference>
<dbReference type="RefSeq" id="WP_379812076.1">
    <property type="nucleotide sequence ID" value="NZ_JBHUPC010000013.1"/>
</dbReference>
<comment type="caution">
    <text evidence="6">The sequence shown here is derived from an EMBL/GenBank/DDBJ whole genome shotgun (WGS) entry which is preliminary data.</text>
</comment>
<keyword evidence="2 4" id="KW-0442">Lipid degradation</keyword>
<evidence type="ECO:0000256" key="2">
    <source>
        <dbReference type="ARBA" id="ARBA00022963"/>
    </source>
</evidence>
<evidence type="ECO:0000256" key="3">
    <source>
        <dbReference type="ARBA" id="ARBA00023098"/>
    </source>
</evidence>
<reference evidence="7" key="1">
    <citation type="journal article" date="2019" name="Int. J. Syst. Evol. Microbiol.">
        <title>The Global Catalogue of Microorganisms (GCM) 10K type strain sequencing project: providing services to taxonomists for standard genome sequencing and annotation.</title>
        <authorList>
            <consortium name="The Broad Institute Genomics Platform"/>
            <consortium name="The Broad Institute Genome Sequencing Center for Infectious Disease"/>
            <person name="Wu L."/>
            <person name="Ma J."/>
        </authorList>
    </citation>
    <scope>NUCLEOTIDE SEQUENCE [LARGE SCALE GENOMIC DNA]</scope>
    <source>
        <strain evidence="7">KCTC 22671</strain>
    </source>
</reference>
<dbReference type="Pfam" id="PF01734">
    <property type="entry name" value="Patatin"/>
    <property type="match status" value="1"/>
</dbReference>
<organism evidence="6 7">
    <name type="scientific">Flavobacterium chuncheonense</name>
    <dbReference type="NCBI Taxonomy" id="2026653"/>
    <lineage>
        <taxon>Bacteria</taxon>
        <taxon>Pseudomonadati</taxon>
        <taxon>Bacteroidota</taxon>
        <taxon>Flavobacteriia</taxon>
        <taxon>Flavobacteriales</taxon>
        <taxon>Flavobacteriaceae</taxon>
        <taxon>Flavobacterium</taxon>
    </lineage>
</organism>
<evidence type="ECO:0000259" key="5">
    <source>
        <dbReference type="PROSITE" id="PS51635"/>
    </source>
</evidence>
<dbReference type="EMBL" id="JBHUPC010000013">
    <property type="protein sequence ID" value="MFD2892421.1"/>
    <property type="molecule type" value="Genomic_DNA"/>
</dbReference>
<protein>
    <submittedName>
        <fullName evidence="6">Patatin-like phospholipase family protein</fullName>
    </submittedName>
</protein>
<dbReference type="Proteomes" id="UP001597534">
    <property type="component" value="Unassembled WGS sequence"/>
</dbReference>
<proteinExistence type="predicted"/>
<feature type="short sequence motif" description="DGA/G" evidence="4">
    <location>
        <begin position="156"/>
        <end position="158"/>
    </location>
</feature>
<evidence type="ECO:0000313" key="7">
    <source>
        <dbReference type="Proteomes" id="UP001597534"/>
    </source>
</evidence>
<evidence type="ECO:0000313" key="6">
    <source>
        <dbReference type="EMBL" id="MFD2892421.1"/>
    </source>
</evidence>
<dbReference type="PANTHER" id="PTHR14226">
    <property type="entry name" value="NEUROPATHY TARGET ESTERASE/SWISS CHEESE D.MELANOGASTER"/>
    <property type="match status" value="1"/>
</dbReference>
<keyword evidence="7" id="KW-1185">Reference proteome</keyword>
<sequence>MDLNSKSIGLVLSGGGSKGIAHAGAIKFLEEQGIKPKMLAGSSAGSIIAGLYAFGKTPEEILNFFQSVVFFHWRHFTLKKPGIVDPESFRYYFEKLVGTTKIGDLSIPVKITATDLISGKLKVFPEETKLSDAILASSSFPGMFSPYKINGHLYSDGGILNHFPSDLLQGQCEKIIGIYVSPIQNVEAKDLNSIRAVSTRAFELLSAHGNYQKFDLCDWVIEPKELSNYSTFETNKSKMKVIFDIGYNEAKKTFEELTS</sequence>
<dbReference type="InterPro" id="IPR016035">
    <property type="entry name" value="Acyl_Trfase/lysoPLipase"/>
</dbReference>
<dbReference type="PANTHER" id="PTHR14226:SF78">
    <property type="entry name" value="SLR0060 PROTEIN"/>
    <property type="match status" value="1"/>
</dbReference>
<dbReference type="SUPFAM" id="SSF52151">
    <property type="entry name" value="FabD/lysophospholipase-like"/>
    <property type="match status" value="1"/>
</dbReference>
<dbReference type="Gene3D" id="3.40.1090.10">
    <property type="entry name" value="Cytosolic phospholipase A2 catalytic domain"/>
    <property type="match status" value="2"/>
</dbReference>
<evidence type="ECO:0000256" key="4">
    <source>
        <dbReference type="PROSITE-ProRule" id="PRU01161"/>
    </source>
</evidence>
<feature type="active site" description="Nucleophile" evidence="4">
    <location>
        <position position="43"/>
    </location>
</feature>
<dbReference type="InterPro" id="IPR002641">
    <property type="entry name" value="PNPLA_dom"/>
</dbReference>
<evidence type="ECO:0000256" key="1">
    <source>
        <dbReference type="ARBA" id="ARBA00022801"/>
    </source>
</evidence>
<feature type="domain" description="PNPLA" evidence="5">
    <location>
        <begin position="10"/>
        <end position="169"/>
    </location>
</feature>
<keyword evidence="1 4" id="KW-0378">Hydrolase</keyword>